<evidence type="ECO:0000313" key="3">
    <source>
        <dbReference type="Proteomes" id="UP000186599"/>
    </source>
</evidence>
<protein>
    <submittedName>
        <fullName evidence="1">Uncharacterized protein</fullName>
    </submittedName>
</protein>
<keyword evidence="3" id="KW-1185">Reference proteome</keyword>
<dbReference type="EMBL" id="FOGN01000007">
    <property type="protein sequence ID" value="SES30438.1"/>
    <property type="molecule type" value="Genomic_DNA"/>
</dbReference>
<evidence type="ECO:0000313" key="2">
    <source>
        <dbReference type="EMBL" id="SFM30281.1"/>
    </source>
</evidence>
<evidence type="ECO:0000313" key="1">
    <source>
        <dbReference type="EMBL" id="SES30438.1"/>
    </source>
</evidence>
<sequence length="54" mass="5915">MTGFFWPAILGKLTPGGRECNAHGVYDEEDRLTNFNLSFHFSFNATVHGAAIVG</sequence>
<dbReference type="EMBL" id="FOUA01000007">
    <property type="protein sequence ID" value="SFM30281.1"/>
    <property type="molecule type" value="Genomic_DNA"/>
</dbReference>
<accession>A0A1H9W968</accession>
<reference evidence="3 4" key="1">
    <citation type="submission" date="2016-10" db="EMBL/GenBank/DDBJ databases">
        <authorList>
            <person name="de Groot N.N."/>
        </authorList>
    </citation>
    <scope>NUCLEOTIDE SEQUENCE [LARGE SCALE GENOMIC DNA]</scope>
    <source>
        <strain evidence="2 3">CGMCC 1.9095</strain>
        <strain evidence="1 4">DSM 22558</strain>
    </source>
</reference>
<organism evidence="1 4">
    <name type="scientific">Halopseudomonas bauzanensis</name>
    <dbReference type="NCBI Taxonomy" id="653930"/>
    <lineage>
        <taxon>Bacteria</taxon>
        <taxon>Pseudomonadati</taxon>
        <taxon>Pseudomonadota</taxon>
        <taxon>Gammaproteobacteria</taxon>
        <taxon>Pseudomonadales</taxon>
        <taxon>Pseudomonadaceae</taxon>
        <taxon>Halopseudomonas</taxon>
    </lineage>
</organism>
<dbReference type="Proteomes" id="UP000186599">
    <property type="component" value="Unassembled WGS sequence"/>
</dbReference>
<evidence type="ECO:0000313" key="4">
    <source>
        <dbReference type="Proteomes" id="UP000186904"/>
    </source>
</evidence>
<proteinExistence type="predicted"/>
<name>A0A1H9W968_9GAMM</name>
<dbReference type="AlphaFoldDB" id="A0A1H9W968"/>
<dbReference type="Proteomes" id="UP000186904">
    <property type="component" value="Unassembled WGS sequence"/>
</dbReference>
<gene>
    <name evidence="2" type="ORF">SAMN04487855_3113</name>
    <name evidence="1" type="ORF">SAMN05216589_3114</name>
</gene>